<feature type="compositionally biased region" description="Low complexity" evidence="1">
    <location>
        <begin position="110"/>
        <end position="130"/>
    </location>
</feature>
<sequence length="211" mass="25310">LYNYSNYSLTSIQSKQQQQNYSYDLNYTKNRSSSNSGEHQKQQQQQQEIADTVEEPDYFQDMVPEFKKPKTVYVNKHDHPMISSDNNQQNNYDNNDELNNKIEKKFRFKQQQQNQQQQDSSYQFNNNNNIDNDLLSNEPNFTNQFGTIQLSSSSTSMDMNTNQITSWEDMANNDEELWIDTDQQLKTMRQQRREQRLNEHRRQKQLKHKNG</sequence>
<feature type="compositionally biased region" description="Polar residues" evidence="1">
    <location>
        <begin position="27"/>
        <end position="37"/>
    </location>
</feature>
<feature type="region of interest" description="Disordered" evidence="1">
    <location>
        <begin position="187"/>
        <end position="211"/>
    </location>
</feature>
<feature type="region of interest" description="Disordered" evidence="1">
    <location>
        <begin position="27"/>
        <end position="49"/>
    </location>
</feature>
<feature type="non-terminal residue" evidence="2">
    <location>
        <position position="1"/>
    </location>
</feature>
<feature type="region of interest" description="Disordered" evidence="1">
    <location>
        <begin position="77"/>
        <end position="96"/>
    </location>
</feature>
<dbReference type="Proteomes" id="UP000887458">
    <property type="component" value="Unassembled WGS sequence"/>
</dbReference>
<protein>
    <submittedName>
        <fullName evidence="2">Uncharacterized protein</fullName>
    </submittedName>
</protein>
<feature type="compositionally biased region" description="Basic and acidic residues" evidence="1">
    <location>
        <begin position="191"/>
        <end position="200"/>
    </location>
</feature>
<gene>
    <name evidence="2" type="ORF">DERP_006132</name>
</gene>
<feature type="region of interest" description="Disordered" evidence="1">
    <location>
        <begin position="108"/>
        <end position="130"/>
    </location>
</feature>
<keyword evidence="3" id="KW-1185">Reference proteome</keyword>
<proteinExistence type="predicted"/>
<accession>A0ABQ8JSZ1</accession>
<evidence type="ECO:0000313" key="2">
    <source>
        <dbReference type="EMBL" id="KAH9425523.1"/>
    </source>
</evidence>
<dbReference type="EMBL" id="NJHN03000018">
    <property type="protein sequence ID" value="KAH9425523.1"/>
    <property type="molecule type" value="Genomic_DNA"/>
</dbReference>
<evidence type="ECO:0000256" key="1">
    <source>
        <dbReference type="SAM" id="MobiDB-lite"/>
    </source>
</evidence>
<organism evidence="2 3">
    <name type="scientific">Dermatophagoides pteronyssinus</name>
    <name type="common">European house dust mite</name>
    <dbReference type="NCBI Taxonomy" id="6956"/>
    <lineage>
        <taxon>Eukaryota</taxon>
        <taxon>Metazoa</taxon>
        <taxon>Ecdysozoa</taxon>
        <taxon>Arthropoda</taxon>
        <taxon>Chelicerata</taxon>
        <taxon>Arachnida</taxon>
        <taxon>Acari</taxon>
        <taxon>Acariformes</taxon>
        <taxon>Sarcoptiformes</taxon>
        <taxon>Astigmata</taxon>
        <taxon>Psoroptidia</taxon>
        <taxon>Analgoidea</taxon>
        <taxon>Pyroglyphidae</taxon>
        <taxon>Dermatophagoidinae</taxon>
        <taxon>Dermatophagoides</taxon>
    </lineage>
</organism>
<reference evidence="2 3" key="2">
    <citation type="journal article" date="2022" name="Mol. Biol. Evol.">
        <title>Comparative Genomics Reveals Insights into the Divergent Evolution of Astigmatic Mites and Household Pest Adaptations.</title>
        <authorList>
            <person name="Xiong Q."/>
            <person name="Wan A.T."/>
            <person name="Liu X."/>
            <person name="Fung C.S."/>
            <person name="Xiao X."/>
            <person name="Malainual N."/>
            <person name="Hou J."/>
            <person name="Wang L."/>
            <person name="Wang M."/>
            <person name="Yang K.Y."/>
            <person name="Cui Y."/>
            <person name="Leung E.L."/>
            <person name="Nong W."/>
            <person name="Shin S.K."/>
            <person name="Au S.W."/>
            <person name="Jeong K.Y."/>
            <person name="Chew F.T."/>
            <person name="Hui J.H."/>
            <person name="Leung T.F."/>
            <person name="Tungtrongchitr A."/>
            <person name="Zhong N."/>
            <person name="Liu Z."/>
            <person name="Tsui S.K."/>
        </authorList>
    </citation>
    <scope>NUCLEOTIDE SEQUENCE [LARGE SCALE GENOMIC DNA]</scope>
    <source>
        <strain evidence="2">Derp</strain>
    </source>
</reference>
<feature type="compositionally biased region" description="Basic residues" evidence="1">
    <location>
        <begin position="201"/>
        <end position="211"/>
    </location>
</feature>
<name>A0ABQ8JSZ1_DERPT</name>
<evidence type="ECO:0000313" key="3">
    <source>
        <dbReference type="Proteomes" id="UP000887458"/>
    </source>
</evidence>
<reference evidence="2 3" key="1">
    <citation type="journal article" date="2018" name="J. Allergy Clin. Immunol.">
        <title>High-quality assembly of Dermatophagoides pteronyssinus genome and transcriptome reveals a wide range of novel allergens.</title>
        <authorList>
            <person name="Liu X.Y."/>
            <person name="Yang K.Y."/>
            <person name="Wang M.Q."/>
            <person name="Kwok J.S."/>
            <person name="Zeng X."/>
            <person name="Yang Z."/>
            <person name="Xiao X.J."/>
            <person name="Lau C.P."/>
            <person name="Li Y."/>
            <person name="Huang Z.M."/>
            <person name="Ba J.G."/>
            <person name="Yim A.K."/>
            <person name="Ouyang C.Y."/>
            <person name="Ngai S.M."/>
            <person name="Chan T.F."/>
            <person name="Leung E.L."/>
            <person name="Liu L."/>
            <person name="Liu Z.G."/>
            <person name="Tsui S.K."/>
        </authorList>
    </citation>
    <scope>NUCLEOTIDE SEQUENCE [LARGE SCALE GENOMIC DNA]</scope>
    <source>
        <strain evidence="2">Derp</strain>
    </source>
</reference>
<comment type="caution">
    <text evidence="2">The sequence shown here is derived from an EMBL/GenBank/DDBJ whole genome shotgun (WGS) entry which is preliminary data.</text>
</comment>